<keyword evidence="8" id="KW-1185">Reference proteome</keyword>
<feature type="region of interest" description="Disordered" evidence="5">
    <location>
        <begin position="246"/>
        <end position="274"/>
    </location>
</feature>
<evidence type="ECO:0000256" key="5">
    <source>
        <dbReference type="SAM" id="MobiDB-lite"/>
    </source>
</evidence>
<dbReference type="GO" id="GO:0016020">
    <property type="term" value="C:membrane"/>
    <property type="evidence" value="ECO:0007669"/>
    <property type="project" value="UniProtKB-SubCell"/>
</dbReference>
<dbReference type="AlphaFoldDB" id="A0AAN6QDL4"/>
<dbReference type="RefSeq" id="XP_064665855.1">
    <property type="nucleotide sequence ID" value="XM_064816139.1"/>
</dbReference>
<dbReference type="InterPro" id="IPR045863">
    <property type="entry name" value="CorA_TM1_TM2"/>
</dbReference>
<keyword evidence="2 6" id="KW-0812">Transmembrane</keyword>
<evidence type="ECO:0000256" key="2">
    <source>
        <dbReference type="ARBA" id="ARBA00022692"/>
    </source>
</evidence>
<name>A0AAN6QDL4_9PEZI</name>
<feature type="compositionally biased region" description="Acidic residues" evidence="5">
    <location>
        <begin position="264"/>
        <end position="274"/>
    </location>
</feature>
<feature type="transmembrane region" description="Helical" evidence="6">
    <location>
        <begin position="653"/>
        <end position="672"/>
    </location>
</feature>
<reference evidence="7" key="2">
    <citation type="submission" date="2023-05" db="EMBL/GenBank/DDBJ databases">
        <authorList>
            <consortium name="Lawrence Berkeley National Laboratory"/>
            <person name="Steindorff A."/>
            <person name="Hensen N."/>
            <person name="Bonometti L."/>
            <person name="Westerberg I."/>
            <person name="Brannstrom I.O."/>
            <person name="Guillou S."/>
            <person name="Cros-Aarteil S."/>
            <person name="Calhoun S."/>
            <person name="Haridas S."/>
            <person name="Kuo A."/>
            <person name="Mondo S."/>
            <person name="Pangilinan J."/>
            <person name="Riley R."/>
            <person name="Labutti K."/>
            <person name="Andreopoulos B."/>
            <person name="Lipzen A."/>
            <person name="Chen C."/>
            <person name="Yanf M."/>
            <person name="Daum C."/>
            <person name="Ng V."/>
            <person name="Clum A."/>
            <person name="Ohm R."/>
            <person name="Martin F."/>
            <person name="Silar P."/>
            <person name="Natvig D."/>
            <person name="Lalanne C."/>
            <person name="Gautier V."/>
            <person name="Ament-Velasquez S.L."/>
            <person name="Kruys A."/>
            <person name="Hutchinson M.I."/>
            <person name="Powell A.J."/>
            <person name="Barry K."/>
            <person name="Miller A.N."/>
            <person name="Grigoriev I.V."/>
            <person name="Debuchy R."/>
            <person name="Gladieux P."/>
            <person name="Thoren M.H."/>
            <person name="Johannesson H."/>
        </authorList>
    </citation>
    <scope>NUCLEOTIDE SEQUENCE</scope>
    <source>
        <strain evidence="7">CBS 508.74</strain>
    </source>
</reference>
<feature type="region of interest" description="Disordered" evidence="5">
    <location>
        <begin position="1"/>
        <end position="24"/>
    </location>
</feature>
<dbReference type="SUPFAM" id="SSF144083">
    <property type="entry name" value="Magnesium transport protein CorA, transmembrane region"/>
    <property type="match status" value="1"/>
</dbReference>
<dbReference type="EMBL" id="MU853364">
    <property type="protein sequence ID" value="KAK4108285.1"/>
    <property type="molecule type" value="Genomic_DNA"/>
</dbReference>
<evidence type="ECO:0000313" key="7">
    <source>
        <dbReference type="EMBL" id="KAK4108285.1"/>
    </source>
</evidence>
<sequence length="762" mass="85068">MASSDPALRHAGQPFVTPASRVPPSRRTNYIERFRGQEGRQGMPHLRNVLARSRNRLSGHYTLLSFRTPPQAGNPGVQLAVVEWNEDDPPHSLSSLISGAGDRPDAEHDPPSHAIFVSDLSERLINTLGTTMHLNPETFEEHLIRSGYTATSYGDRDPSTWPTRFLPKQHVSLRWYSPVHRRDMRPRNQSEFKDLVRGGLWWSSQVEVFESPEPGNLTGRTRLEWRSHHLTPLTNIFRQEWSLSVSTMNRPPNPKANGKSDGLSDTDEDDDDDSVKEDLDIVAWEERVTFCWGQFKQRQIPIFFFDPLPRLSLGSSSEATAWRQTEETLLPFTKRLAPRGPPPARQLDNDPAGLEALKKYASSIDEACIDATSWLEHFSRVASVPDTASAAISLPLLAVFQIVHRDTVMLLEQFGRVLDQISTGTLDERMMQNQLSHWRTLLGRMQSELPALHKSLRQFFLFPYAHSDDGIEQTTVLGDSEPPSRLTTALDALQADILGMEKRCEKAQESLRAEMSLLESKRGIEEAESVSRLTELAFVFIPMTFAAGLFSMQVRELAENPPPVYAFVIAALVAVVASYGLRLVQRSTLVGETLHKLEEQIRNDQRVVTRIIPTRKIVRWLGWKTVTGLGLSVVNSARGFRWVGQKLADNLKLVRVMCSIAALALIIAPLWTRASMDMSFKGTITVLALLSILLILFLLRSSDKDEGNILPTGLGRFWRNPSGSYVSGSVTSSSMGGSGLGSDEHDGRSGQQGPSSRVDSNV</sequence>
<evidence type="ECO:0000313" key="8">
    <source>
        <dbReference type="Proteomes" id="UP001302812"/>
    </source>
</evidence>
<dbReference type="Gene3D" id="1.20.58.340">
    <property type="entry name" value="Magnesium transport protein CorA, transmembrane region"/>
    <property type="match status" value="1"/>
</dbReference>
<feature type="region of interest" description="Disordered" evidence="5">
    <location>
        <begin position="90"/>
        <end position="109"/>
    </location>
</feature>
<reference evidence="7" key="1">
    <citation type="journal article" date="2023" name="Mol. Phylogenet. Evol.">
        <title>Genome-scale phylogeny and comparative genomics of the fungal order Sordariales.</title>
        <authorList>
            <person name="Hensen N."/>
            <person name="Bonometti L."/>
            <person name="Westerberg I."/>
            <person name="Brannstrom I.O."/>
            <person name="Guillou S."/>
            <person name="Cros-Aarteil S."/>
            <person name="Calhoun S."/>
            <person name="Haridas S."/>
            <person name="Kuo A."/>
            <person name="Mondo S."/>
            <person name="Pangilinan J."/>
            <person name="Riley R."/>
            <person name="LaButti K."/>
            <person name="Andreopoulos B."/>
            <person name="Lipzen A."/>
            <person name="Chen C."/>
            <person name="Yan M."/>
            <person name="Daum C."/>
            <person name="Ng V."/>
            <person name="Clum A."/>
            <person name="Steindorff A."/>
            <person name="Ohm R.A."/>
            <person name="Martin F."/>
            <person name="Silar P."/>
            <person name="Natvig D.O."/>
            <person name="Lalanne C."/>
            <person name="Gautier V."/>
            <person name="Ament-Velasquez S.L."/>
            <person name="Kruys A."/>
            <person name="Hutchinson M.I."/>
            <person name="Powell A.J."/>
            <person name="Barry K."/>
            <person name="Miller A.N."/>
            <person name="Grigoriev I.V."/>
            <person name="Debuchy R."/>
            <person name="Gladieux P."/>
            <person name="Hiltunen Thoren M."/>
            <person name="Johannesson H."/>
        </authorList>
    </citation>
    <scope>NUCLEOTIDE SEQUENCE</scope>
    <source>
        <strain evidence="7">CBS 508.74</strain>
    </source>
</reference>
<organism evidence="7 8">
    <name type="scientific">Canariomyces notabilis</name>
    <dbReference type="NCBI Taxonomy" id="2074819"/>
    <lineage>
        <taxon>Eukaryota</taxon>
        <taxon>Fungi</taxon>
        <taxon>Dikarya</taxon>
        <taxon>Ascomycota</taxon>
        <taxon>Pezizomycotina</taxon>
        <taxon>Sordariomycetes</taxon>
        <taxon>Sordariomycetidae</taxon>
        <taxon>Sordariales</taxon>
        <taxon>Chaetomiaceae</taxon>
        <taxon>Canariomyces</taxon>
    </lineage>
</organism>
<keyword evidence="4 6" id="KW-0472">Membrane</keyword>
<keyword evidence="3 6" id="KW-1133">Transmembrane helix</keyword>
<feature type="compositionally biased region" description="Polar residues" evidence="5">
    <location>
        <begin position="749"/>
        <end position="762"/>
    </location>
</feature>
<feature type="transmembrane region" description="Helical" evidence="6">
    <location>
        <begin position="564"/>
        <end position="584"/>
    </location>
</feature>
<feature type="transmembrane region" description="Helical" evidence="6">
    <location>
        <begin position="678"/>
        <end position="699"/>
    </location>
</feature>
<dbReference type="InterPro" id="IPR002523">
    <property type="entry name" value="MgTranspt_CorA/ZnTranspt_ZntB"/>
</dbReference>
<dbReference type="Proteomes" id="UP001302812">
    <property type="component" value="Unassembled WGS sequence"/>
</dbReference>
<feature type="region of interest" description="Disordered" evidence="5">
    <location>
        <begin position="727"/>
        <end position="762"/>
    </location>
</feature>
<proteinExistence type="predicted"/>
<accession>A0AAN6QDL4</accession>
<protein>
    <submittedName>
        <fullName evidence="7">Uncharacterized protein</fullName>
    </submittedName>
</protein>
<evidence type="ECO:0000256" key="6">
    <source>
        <dbReference type="SAM" id="Phobius"/>
    </source>
</evidence>
<comment type="subcellular location">
    <subcellularLocation>
        <location evidence="1">Membrane</location>
        <topology evidence="1">Multi-pass membrane protein</topology>
    </subcellularLocation>
</comment>
<comment type="caution">
    <text evidence="7">The sequence shown here is derived from an EMBL/GenBank/DDBJ whole genome shotgun (WGS) entry which is preliminary data.</text>
</comment>
<dbReference type="GeneID" id="89940264"/>
<evidence type="ECO:0000256" key="4">
    <source>
        <dbReference type="ARBA" id="ARBA00023136"/>
    </source>
</evidence>
<evidence type="ECO:0000256" key="3">
    <source>
        <dbReference type="ARBA" id="ARBA00022989"/>
    </source>
</evidence>
<evidence type="ECO:0000256" key="1">
    <source>
        <dbReference type="ARBA" id="ARBA00004141"/>
    </source>
</evidence>
<dbReference type="Pfam" id="PF01544">
    <property type="entry name" value="CorA"/>
    <property type="match status" value="1"/>
</dbReference>
<dbReference type="GO" id="GO:0046873">
    <property type="term" value="F:metal ion transmembrane transporter activity"/>
    <property type="evidence" value="ECO:0007669"/>
    <property type="project" value="InterPro"/>
</dbReference>
<gene>
    <name evidence="7" type="ORF">N656DRAFT_784308</name>
</gene>